<comment type="caution">
    <text evidence="2">The sequence shown here is derived from an EMBL/GenBank/DDBJ whole genome shotgun (WGS) entry which is preliminary data.</text>
</comment>
<proteinExistence type="predicted"/>
<name>A0A8J5I6U9_ZINOF</name>
<dbReference type="AlphaFoldDB" id="A0A8J5I6U9"/>
<dbReference type="Proteomes" id="UP000734854">
    <property type="component" value="Unassembled WGS sequence"/>
</dbReference>
<dbReference type="PANTHER" id="PTHR31300">
    <property type="entry name" value="LIPASE"/>
    <property type="match status" value="1"/>
</dbReference>
<dbReference type="InterPro" id="IPR006873">
    <property type="entry name" value="DUF620"/>
</dbReference>
<dbReference type="PANTHER" id="PTHR31300:SF34">
    <property type="entry name" value="PLANT_T8K14-16 PROTEIN"/>
    <property type="match status" value="1"/>
</dbReference>
<keyword evidence="3" id="KW-1185">Reference proteome</keyword>
<gene>
    <name evidence="2" type="ORF">ZIOFF_002076</name>
</gene>
<reference evidence="2 3" key="1">
    <citation type="submission" date="2020-08" db="EMBL/GenBank/DDBJ databases">
        <title>Plant Genome Project.</title>
        <authorList>
            <person name="Zhang R.-G."/>
        </authorList>
    </citation>
    <scope>NUCLEOTIDE SEQUENCE [LARGE SCALE GENOMIC DNA]</scope>
    <source>
        <tissue evidence="2">Rhizome</tissue>
    </source>
</reference>
<evidence type="ECO:0000313" key="2">
    <source>
        <dbReference type="EMBL" id="KAG6536998.1"/>
    </source>
</evidence>
<dbReference type="EMBL" id="JACMSC010000001">
    <property type="protein sequence ID" value="KAG6536998.1"/>
    <property type="molecule type" value="Genomic_DNA"/>
</dbReference>
<evidence type="ECO:0000256" key="1">
    <source>
        <dbReference type="SAM" id="MobiDB-lite"/>
    </source>
</evidence>
<feature type="region of interest" description="Disordered" evidence="1">
    <location>
        <begin position="1"/>
        <end position="27"/>
    </location>
</feature>
<accession>A0A8J5I6U9</accession>
<dbReference type="OrthoDB" id="1863180at2759"/>
<protein>
    <submittedName>
        <fullName evidence="2">Uncharacterized protein</fullName>
    </submittedName>
</protein>
<evidence type="ECO:0000313" key="3">
    <source>
        <dbReference type="Proteomes" id="UP000734854"/>
    </source>
</evidence>
<organism evidence="2 3">
    <name type="scientific">Zingiber officinale</name>
    <name type="common">Ginger</name>
    <name type="synonym">Amomum zingiber</name>
    <dbReference type="NCBI Taxonomy" id="94328"/>
    <lineage>
        <taxon>Eukaryota</taxon>
        <taxon>Viridiplantae</taxon>
        <taxon>Streptophyta</taxon>
        <taxon>Embryophyta</taxon>
        <taxon>Tracheophyta</taxon>
        <taxon>Spermatophyta</taxon>
        <taxon>Magnoliopsida</taxon>
        <taxon>Liliopsida</taxon>
        <taxon>Zingiberales</taxon>
        <taxon>Zingiberaceae</taxon>
        <taxon>Zingiber</taxon>
    </lineage>
</organism>
<dbReference type="Pfam" id="PF04788">
    <property type="entry name" value="DUF620"/>
    <property type="match status" value="1"/>
</dbReference>
<sequence>MAPRSRRHQVSSVQPLGPLMEGLDPEAHGERSKERYWEMFRAWLRVQVDKGMSGSHFSIPSKKTDLRLVMGVLGCPLAPIPLLPADQPSRHFSIKDTPIETSSARYIVQQYLAATGCLKQSKRMKSMYVAGRVKVACHETDCGSGRIGARARGEQGCFVLWQKSPGMWSVELAVGDHKAVAGSNGEVVWRNLAWLGTNAARGPRRPLRRIVQGLDPNAAASMFSSAQCLGEKRVGEENCFVLKVSADRAAVAERSEGPCEVIRHVLYGYFSQRSGLLIYIEDSQLSRVQAPGSDATYWETTIGSLMEEYKQVDGVAVAHRGRSIASVIRFGDGSSDKARIRMEEEWRIEDVVFDVPGLSDEYFIPPKEIMAMAGGSGSN</sequence>